<dbReference type="AlphaFoldDB" id="A0A511JEA4"/>
<reference evidence="2 3" key="1">
    <citation type="submission" date="2019-07" db="EMBL/GenBank/DDBJ databases">
        <title>Whole genome shotgun sequence of Cellulomonas composti NBRC 100758.</title>
        <authorList>
            <person name="Hosoyama A."/>
            <person name="Uohara A."/>
            <person name="Ohji S."/>
            <person name="Ichikawa N."/>
        </authorList>
    </citation>
    <scope>NUCLEOTIDE SEQUENCE [LARGE SCALE GENOMIC DNA]</scope>
    <source>
        <strain evidence="2 3">NBRC 100758</strain>
    </source>
</reference>
<dbReference type="EMBL" id="BJWG01000016">
    <property type="protein sequence ID" value="GEL96292.1"/>
    <property type="molecule type" value="Genomic_DNA"/>
</dbReference>
<comment type="caution">
    <text evidence="2">The sequence shown here is derived from an EMBL/GenBank/DDBJ whole genome shotgun (WGS) entry which is preliminary data.</text>
</comment>
<feature type="compositionally biased region" description="Low complexity" evidence="1">
    <location>
        <begin position="16"/>
        <end position="38"/>
    </location>
</feature>
<proteinExistence type="predicted"/>
<accession>A0A511JEA4</accession>
<feature type="compositionally biased region" description="Basic residues" evidence="1">
    <location>
        <begin position="39"/>
        <end position="51"/>
    </location>
</feature>
<evidence type="ECO:0000256" key="1">
    <source>
        <dbReference type="SAM" id="MobiDB-lite"/>
    </source>
</evidence>
<feature type="region of interest" description="Disordered" evidence="1">
    <location>
        <begin position="1"/>
        <end position="51"/>
    </location>
</feature>
<sequence length="51" mass="5100">MNPAAPANGFPDNASAAVAEDVPATTPAPTTESAATPATKRRHRAAKGGRE</sequence>
<gene>
    <name evidence="2" type="ORF">CCO02nite_29500</name>
</gene>
<evidence type="ECO:0000313" key="3">
    <source>
        <dbReference type="Proteomes" id="UP000321720"/>
    </source>
</evidence>
<organism evidence="2 3">
    <name type="scientific">Cellulomonas composti</name>
    <dbReference type="NCBI Taxonomy" id="266130"/>
    <lineage>
        <taxon>Bacteria</taxon>
        <taxon>Bacillati</taxon>
        <taxon>Actinomycetota</taxon>
        <taxon>Actinomycetes</taxon>
        <taxon>Micrococcales</taxon>
        <taxon>Cellulomonadaceae</taxon>
        <taxon>Cellulomonas</taxon>
    </lineage>
</organism>
<dbReference type="Proteomes" id="UP000321720">
    <property type="component" value="Unassembled WGS sequence"/>
</dbReference>
<evidence type="ECO:0000313" key="2">
    <source>
        <dbReference type="EMBL" id="GEL96292.1"/>
    </source>
</evidence>
<keyword evidence="3" id="KW-1185">Reference proteome</keyword>
<name>A0A511JEA4_9CELL</name>
<protein>
    <submittedName>
        <fullName evidence="2">Uncharacterized protein</fullName>
    </submittedName>
</protein>